<proteinExistence type="predicted"/>
<reference evidence="2" key="1">
    <citation type="journal article" date="2022" name="Int. J. Mol. Sci.">
        <title>Draft Genome of Tanacetum Coccineum: Genomic Comparison of Closely Related Tanacetum-Family Plants.</title>
        <authorList>
            <person name="Yamashiro T."/>
            <person name="Shiraishi A."/>
            <person name="Nakayama K."/>
            <person name="Satake H."/>
        </authorList>
    </citation>
    <scope>NUCLEOTIDE SEQUENCE</scope>
</reference>
<dbReference type="EMBL" id="BQNB010010701">
    <property type="protein sequence ID" value="GJS80824.1"/>
    <property type="molecule type" value="Genomic_DNA"/>
</dbReference>
<sequence length="174" mass="20177">MVRHKVTFYHDGVFVKPPLEYVEGNKDTLEDLNFRNLTYGKLFDYIKCSTIFPLVGLFSCLPESDLSDEIRELKNEQQFGDFLAVGLGNGGNIDLYVEHHGYDIHDWFPKDNDDLKDYDEDECELDVISAFVEPQFIGEEEVIIQNRCTSDPFLNRLCKTNLRKPLRTHLSHLA</sequence>
<evidence type="ECO:0000259" key="1">
    <source>
        <dbReference type="Pfam" id="PF26130"/>
    </source>
</evidence>
<reference evidence="2" key="2">
    <citation type="submission" date="2022-01" db="EMBL/GenBank/DDBJ databases">
        <authorList>
            <person name="Yamashiro T."/>
            <person name="Shiraishi A."/>
            <person name="Satake H."/>
            <person name="Nakayama K."/>
        </authorList>
    </citation>
    <scope>NUCLEOTIDE SEQUENCE</scope>
</reference>
<name>A0ABQ4YSI0_9ASTR</name>
<accession>A0ABQ4YSI0</accession>
<dbReference type="Pfam" id="PF26130">
    <property type="entry name" value="PB1-like"/>
    <property type="match status" value="1"/>
</dbReference>
<feature type="domain" description="PB1-like" evidence="1">
    <location>
        <begin position="5"/>
        <end position="99"/>
    </location>
</feature>
<dbReference type="InterPro" id="IPR058594">
    <property type="entry name" value="PB1-like_dom_pln"/>
</dbReference>
<evidence type="ECO:0000313" key="3">
    <source>
        <dbReference type="Proteomes" id="UP001151760"/>
    </source>
</evidence>
<comment type="caution">
    <text evidence="2">The sequence shown here is derived from an EMBL/GenBank/DDBJ whole genome shotgun (WGS) entry which is preliminary data.</text>
</comment>
<keyword evidence="3" id="KW-1185">Reference proteome</keyword>
<organism evidence="2 3">
    <name type="scientific">Tanacetum coccineum</name>
    <dbReference type="NCBI Taxonomy" id="301880"/>
    <lineage>
        <taxon>Eukaryota</taxon>
        <taxon>Viridiplantae</taxon>
        <taxon>Streptophyta</taxon>
        <taxon>Embryophyta</taxon>
        <taxon>Tracheophyta</taxon>
        <taxon>Spermatophyta</taxon>
        <taxon>Magnoliopsida</taxon>
        <taxon>eudicotyledons</taxon>
        <taxon>Gunneridae</taxon>
        <taxon>Pentapetalae</taxon>
        <taxon>asterids</taxon>
        <taxon>campanulids</taxon>
        <taxon>Asterales</taxon>
        <taxon>Asteraceae</taxon>
        <taxon>Asteroideae</taxon>
        <taxon>Anthemideae</taxon>
        <taxon>Anthemidinae</taxon>
        <taxon>Tanacetum</taxon>
    </lineage>
</organism>
<protein>
    <recommendedName>
        <fullName evidence="1">PB1-like domain-containing protein</fullName>
    </recommendedName>
</protein>
<dbReference type="Proteomes" id="UP001151760">
    <property type="component" value="Unassembled WGS sequence"/>
</dbReference>
<evidence type="ECO:0000313" key="2">
    <source>
        <dbReference type="EMBL" id="GJS80824.1"/>
    </source>
</evidence>
<gene>
    <name evidence="2" type="ORF">Tco_0747365</name>
</gene>